<organism evidence="1">
    <name type="scientific">Streptomyces sp. R08</name>
    <dbReference type="NCBI Taxonomy" id="3238624"/>
    <lineage>
        <taxon>Bacteria</taxon>
        <taxon>Bacillati</taxon>
        <taxon>Actinomycetota</taxon>
        <taxon>Actinomycetes</taxon>
        <taxon>Kitasatosporales</taxon>
        <taxon>Streptomycetaceae</taxon>
        <taxon>Streptomyces</taxon>
    </lineage>
</organism>
<reference evidence="1" key="1">
    <citation type="submission" date="2024-07" db="EMBL/GenBank/DDBJ databases">
        <authorList>
            <person name="Yu S.T."/>
        </authorList>
    </citation>
    <scope>NUCLEOTIDE SEQUENCE</scope>
    <source>
        <strain evidence="1">R08</strain>
    </source>
</reference>
<dbReference type="RefSeq" id="WP_369192165.1">
    <property type="nucleotide sequence ID" value="NZ_CP163431.1"/>
</dbReference>
<accession>A0AB39MLS8</accession>
<gene>
    <name evidence="1" type="ORF">AB5J58_47520</name>
</gene>
<dbReference type="InterPro" id="IPR036866">
    <property type="entry name" value="RibonucZ/Hydroxyglut_hydro"/>
</dbReference>
<proteinExistence type="predicted"/>
<dbReference type="EMBL" id="CP163431">
    <property type="protein sequence ID" value="XDQ07380.1"/>
    <property type="molecule type" value="Genomic_DNA"/>
</dbReference>
<name>A0AB39MLS8_9ACTN</name>
<sequence length="61" mass="6645">MLISGDLLFNGGTPFGVMGSVRWALSVLKERIKPFDARTIIPGHSEVCGPEVVDEVLGYLR</sequence>
<dbReference type="Gene3D" id="3.60.15.10">
    <property type="entry name" value="Ribonuclease Z/Hydroxyacylglutathione hydrolase-like"/>
    <property type="match status" value="1"/>
</dbReference>
<evidence type="ECO:0008006" key="2">
    <source>
        <dbReference type="Google" id="ProtNLM"/>
    </source>
</evidence>
<dbReference type="SUPFAM" id="SSF56281">
    <property type="entry name" value="Metallo-hydrolase/oxidoreductase"/>
    <property type="match status" value="1"/>
</dbReference>
<dbReference type="AlphaFoldDB" id="A0AB39MLS8"/>
<evidence type="ECO:0000313" key="1">
    <source>
        <dbReference type="EMBL" id="XDQ07380.1"/>
    </source>
</evidence>
<protein>
    <recommendedName>
        <fullName evidence="2">MBL fold metallo-hydrolase</fullName>
    </recommendedName>
</protein>